<reference evidence="2 3" key="1">
    <citation type="submission" date="2024-01" db="EMBL/GenBank/DDBJ databases">
        <title>The genome of the rayed Mediterranean limpet Patella caerulea (Linnaeus, 1758).</title>
        <authorList>
            <person name="Anh-Thu Weber A."/>
            <person name="Halstead-Nussloch G."/>
        </authorList>
    </citation>
    <scope>NUCLEOTIDE SEQUENCE [LARGE SCALE GENOMIC DNA]</scope>
    <source>
        <strain evidence="2">AATW-2023a</strain>
        <tissue evidence="2">Whole specimen</tissue>
    </source>
</reference>
<dbReference type="Proteomes" id="UP001347796">
    <property type="component" value="Unassembled WGS sequence"/>
</dbReference>
<dbReference type="InterPro" id="IPR045249">
    <property type="entry name" value="HARBI1-like"/>
</dbReference>
<dbReference type="PANTHER" id="PTHR22930">
    <property type="match status" value="1"/>
</dbReference>
<gene>
    <name evidence="2" type="ORF">SNE40_004712</name>
</gene>
<dbReference type="AlphaFoldDB" id="A0AAN8K3K9"/>
<keyword evidence="3" id="KW-1185">Reference proteome</keyword>
<keyword evidence="1" id="KW-1133">Transmembrane helix</keyword>
<name>A0AAN8K3K9_PATCE</name>
<comment type="caution">
    <text evidence="2">The sequence shown here is derived from an EMBL/GenBank/DDBJ whole genome shotgun (WGS) entry which is preliminary data.</text>
</comment>
<keyword evidence="1" id="KW-0812">Transmembrane</keyword>
<dbReference type="PANTHER" id="PTHR22930:SF198">
    <property type="entry name" value="DDE TNP4 DOMAIN-CONTAINING PROTEIN"/>
    <property type="match status" value="1"/>
</dbReference>
<evidence type="ECO:0000313" key="3">
    <source>
        <dbReference type="Proteomes" id="UP001347796"/>
    </source>
</evidence>
<accession>A0AAN8K3K9</accession>
<dbReference type="EMBL" id="JAZGQO010000003">
    <property type="protein sequence ID" value="KAK6188557.1"/>
    <property type="molecule type" value="Genomic_DNA"/>
</dbReference>
<keyword evidence="1" id="KW-0472">Membrane</keyword>
<evidence type="ECO:0008006" key="4">
    <source>
        <dbReference type="Google" id="ProtNLM"/>
    </source>
</evidence>
<evidence type="ECO:0000313" key="2">
    <source>
        <dbReference type="EMBL" id="KAK6188557.1"/>
    </source>
</evidence>
<proteinExistence type="predicted"/>
<protein>
    <recommendedName>
        <fullName evidence="4">DDE Tnp4 domain-containing protein</fullName>
    </recommendedName>
</protein>
<organism evidence="2 3">
    <name type="scientific">Patella caerulea</name>
    <name type="common">Rayed Mediterranean limpet</name>
    <dbReference type="NCBI Taxonomy" id="87958"/>
    <lineage>
        <taxon>Eukaryota</taxon>
        <taxon>Metazoa</taxon>
        <taxon>Spiralia</taxon>
        <taxon>Lophotrochozoa</taxon>
        <taxon>Mollusca</taxon>
        <taxon>Gastropoda</taxon>
        <taxon>Patellogastropoda</taxon>
        <taxon>Patelloidea</taxon>
        <taxon>Patellidae</taxon>
        <taxon>Patella</taxon>
    </lineage>
</organism>
<feature type="transmembrane region" description="Helical" evidence="1">
    <location>
        <begin position="229"/>
        <end position="260"/>
    </location>
</feature>
<sequence length="266" mass="31165">MDPAPRNALVMLFQQHQNQLLQVQQALDVRRRVRRRQRRVRAIWVRQWINRRPQLGLYDRLMVELRNEDPRAFKNFMRMPPVMYDELVERLTPTLTKETTNWRAPLDPGLKVAITLRHLASGSKYREMQYGWRVPHNTISLIVREVCEAIVHVYREEMLSPPETPEQWQQITDDWLNRWNFPHVIGAIDGKHIACKAPPNSGSEFYNYKGFFSIILSTSSVAVSGSETFAFGLGLACLFIFLGVELPFFDFGAMILIFTLRNIDRY</sequence>
<evidence type="ECO:0000256" key="1">
    <source>
        <dbReference type="SAM" id="Phobius"/>
    </source>
</evidence>